<dbReference type="InterPro" id="IPR029472">
    <property type="entry name" value="Copia-like_N"/>
</dbReference>
<feature type="domain" description="Retrotransposon Copia-like N-terminal" evidence="1">
    <location>
        <begin position="44"/>
        <end position="81"/>
    </location>
</feature>
<gene>
    <name evidence="2" type="ORF">CK203_109874</name>
</gene>
<dbReference type="Proteomes" id="UP000288805">
    <property type="component" value="Unassembled WGS sequence"/>
</dbReference>
<sequence>MAESKDITQPLIPQTDSILSDLTTRMTEVLTRAQTSPQPLLADSSTTSIGIKLEGSNYALWSQVVEMYISGKDKLGYINGDSPQLQKPILHLGDGAPKTPLSRDG</sequence>
<name>A0A438E4Y1_VITVI</name>
<dbReference type="EMBL" id="QGNW01001394">
    <property type="protein sequence ID" value="RVW42733.1"/>
    <property type="molecule type" value="Genomic_DNA"/>
</dbReference>
<reference evidence="2 3" key="1">
    <citation type="journal article" date="2018" name="PLoS Genet.">
        <title>Population sequencing reveals clonal diversity and ancestral inbreeding in the grapevine cultivar Chardonnay.</title>
        <authorList>
            <person name="Roach M.J."/>
            <person name="Johnson D.L."/>
            <person name="Bohlmann J."/>
            <person name="van Vuuren H.J."/>
            <person name="Jones S.J."/>
            <person name="Pretorius I.S."/>
            <person name="Schmidt S.A."/>
            <person name="Borneman A.R."/>
        </authorList>
    </citation>
    <scope>NUCLEOTIDE SEQUENCE [LARGE SCALE GENOMIC DNA]</scope>
    <source>
        <strain evidence="3">cv. Chardonnay</strain>
        <tissue evidence="2">Leaf</tissue>
    </source>
</reference>
<proteinExistence type="predicted"/>
<dbReference type="Pfam" id="PF14244">
    <property type="entry name" value="Retrotran_gag_3"/>
    <property type="match status" value="1"/>
</dbReference>
<comment type="caution">
    <text evidence="2">The sequence shown here is derived from an EMBL/GenBank/DDBJ whole genome shotgun (WGS) entry which is preliminary data.</text>
</comment>
<evidence type="ECO:0000313" key="2">
    <source>
        <dbReference type="EMBL" id="RVW42733.1"/>
    </source>
</evidence>
<evidence type="ECO:0000259" key="1">
    <source>
        <dbReference type="Pfam" id="PF14244"/>
    </source>
</evidence>
<protein>
    <recommendedName>
        <fullName evidence="1">Retrotransposon Copia-like N-terminal domain-containing protein</fullName>
    </recommendedName>
</protein>
<organism evidence="2 3">
    <name type="scientific">Vitis vinifera</name>
    <name type="common">Grape</name>
    <dbReference type="NCBI Taxonomy" id="29760"/>
    <lineage>
        <taxon>Eukaryota</taxon>
        <taxon>Viridiplantae</taxon>
        <taxon>Streptophyta</taxon>
        <taxon>Embryophyta</taxon>
        <taxon>Tracheophyta</taxon>
        <taxon>Spermatophyta</taxon>
        <taxon>Magnoliopsida</taxon>
        <taxon>eudicotyledons</taxon>
        <taxon>Gunneridae</taxon>
        <taxon>Pentapetalae</taxon>
        <taxon>rosids</taxon>
        <taxon>Vitales</taxon>
        <taxon>Vitaceae</taxon>
        <taxon>Viteae</taxon>
        <taxon>Vitis</taxon>
    </lineage>
</organism>
<dbReference type="AlphaFoldDB" id="A0A438E4Y1"/>
<evidence type="ECO:0000313" key="3">
    <source>
        <dbReference type="Proteomes" id="UP000288805"/>
    </source>
</evidence>
<accession>A0A438E4Y1</accession>